<dbReference type="PROSITE" id="PS51677">
    <property type="entry name" value="NODB"/>
    <property type="match status" value="2"/>
</dbReference>
<keyword evidence="2" id="KW-0378">Hydrolase</keyword>
<sequence>MQASAVDKGIHFWFAVVSMMIGVVLLTGCVPDSSKQQKVGYFSQKSNVASDIIRSTTDKSKAIPFVYTTRRELSLTFNGMADSETMKKLLDELDKHHLKATFFLPGMRVAEEPDLAKEIAARGHEIENNTLNQLDLTTLSYEQISSEIKLSRDVIEKATGKSVRYVRTKTGTYSDDVLFAAAQSGQEAVVSSSLFLHNWENETEAQKMRYVRKYINRGGIIALDTQENKQLNENVSLLARAASDVGYRFVTLQELIAGGQERKPLPQIAGFDAAKIAPDDRHASYKYVMRAETGKNQIALSFDDWGTDYTVTKILDVLDKYKVKASFFLRADGVEKNPNLARAIAEAGHDVGNHTYSHPVVTKITKAQLQEEIVKAHQIITEAIQQKPVMYFRPPTGVFDENTLKTISATGYHTIANFDVDPSDYIRTRTAEEIVNATLEQARSGSVILLHMLDDTHTVEALPIIIEKLRSKGYSFVKMTEMFGP</sequence>
<evidence type="ECO:0000313" key="5">
    <source>
        <dbReference type="EMBL" id="RNB55903.1"/>
    </source>
</evidence>
<accession>A0A3M8AY16</accession>
<dbReference type="OrthoDB" id="9812065at2"/>
<feature type="transmembrane region" description="Helical" evidence="3">
    <location>
        <begin position="12"/>
        <end position="30"/>
    </location>
</feature>
<dbReference type="GO" id="GO:0016810">
    <property type="term" value="F:hydrolase activity, acting on carbon-nitrogen (but not peptide) bonds"/>
    <property type="evidence" value="ECO:0007669"/>
    <property type="project" value="InterPro"/>
</dbReference>
<reference evidence="5 6" key="1">
    <citation type="submission" date="2018-10" db="EMBL/GenBank/DDBJ databases">
        <title>Phylogenomics of Brevibacillus.</title>
        <authorList>
            <person name="Dunlap C."/>
        </authorList>
    </citation>
    <scope>NUCLEOTIDE SEQUENCE [LARGE SCALE GENOMIC DNA]</scope>
    <source>
        <strain evidence="5 6">DSM 100115</strain>
    </source>
</reference>
<keyword evidence="1" id="KW-0479">Metal-binding</keyword>
<evidence type="ECO:0000256" key="1">
    <source>
        <dbReference type="ARBA" id="ARBA00022723"/>
    </source>
</evidence>
<feature type="domain" description="NodB homology" evidence="4">
    <location>
        <begin position="296"/>
        <end position="477"/>
    </location>
</feature>
<evidence type="ECO:0000313" key="6">
    <source>
        <dbReference type="Proteomes" id="UP000268829"/>
    </source>
</evidence>
<dbReference type="InterPro" id="IPR050248">
    <property type="entry name" value="Polysacc_deacetylase_ArnD"/>
</dbReference>
<evidence type="ECO:0000259" key="4">
    <source>
        <dbReference type="PROSITE" id="PS51677"/>
    </source>
</evidence>
<dbReference type="GO" id="GO:0016020">
    <property type="term" value="C:membrane"/>
    <property type="evidence" value="ECO:0007669"/>
    <property type="project" value="TreeGrafter"/>
</dbReference>
<evidence type="ECO:0000256" key="2">
    <source>
        <dbReference type="ARBA" id="ARBA00022801"/>
    </source>
</evidence>
<keyword evidence="3" id="KW-0472">Membrane</keyword>
<dbReference type="SUPFAM" id="SSF88713">
    <property type="entry name" value="Glycoside hydrolase/deacetylase"/>
    <property type="match status" value="2"/>
</dbReference>
<dbReference type="PANTHER" id="PTHR10587">
    <property type="entry name" value="GLYCOSYL TRANSFERASE-RELATED"/>
    <property type="match status" value="1"/>
</dbReference>
<dbReference type="GO" id="GO:0046872">
    <property type="term" value="F:metal ion binding"/>
    <property type="evidence" value="ECO:0007669"/>
    <property type="project" value="UniProtKB-KW"/>
</dbReference>
<dbReference type="InterPro" id="IPR011330">
    <property type="entry name" value="Glyco_hydro/deAcase_b/a-brl"/>
</dbReference>
<dbReference type="Pfam" id="PF01522">
    <property type="entry name" value="Polysacc_deac_1"/>
    <property type="match status" value="2"/>
</dbReference>
<dbReference type="RefSeq" id="WP_122905395.1">
    <property type="nucleotide sequence ID" value="NZ_CP154342.1"/>
</dbReference>
<feature type="domain" description="NodB homology" evidence="4">
    <location>
        <begin position="71"/>
        <end position="250"/>
    </location>
</feature>
<proteinExistence type="predicted"/>
<dbReference type="GO" id="GO:0005975">
    <property type="term" value="P:carbohydrate metabolic process"/>
    <property type="evidence" value="ECO:0007669"/>
    <property type="project" value="InterPro"/>
</dbReference>
<organism evidence="5 6">
    <name type="scientific">Brevibacillus gelatini</name>
    <dbReference type="NCBI Taxonomy" id="1655277"/>
    <lineage>
        <taxon>Bacteria</taxon>
        <taxon>Bacillati</taxon>
        <taxon>Bacillota</taxon>
        <taxon>Bacilli</taxon>
        <taxon>Bacillales</taxon>
        <taxon>Paenibacillaceae</taxon>
        <taxon>Brevibacillus</taxon>
    </lineage>
</organism>
<dbReference type="InterPro" id="IPR002509">
    <property type="entry name" value="NODB_dom"/>
</dbReference>
<dbReference type="PANTHER" id="PTHR10587:SF133">
    <property type="entry name" value="CHITIN DEACETYLASE 1-RELATED"/>
    <property type="match status" value="1"/>
</dbReference>
<keyword evidence="3" id="KW-0812">Transmembrane</keyword>
<dbReference type="Gene3D" id="3.20.20.370">
    <property type="entry name" value="Glycoside hydrolase/deacetylase"/>
    <property type="match status" value="2"/>
</dbReference>
<keyword evidence="3" id="KW-1133">Transmembrane helix</keyword>
<dbReference type="CDD" id="cd10917">
    <property type="entry name" value="CE4_NodB_like_6s_7s"/>
    <property type="match status" value="2"/>
</dbReference>
<dbReference type="Proteomes" id="UP000268829">
    <property type="component" value="Unassembled WGS sequence"/>
</dbReference>
<keyword evidence="6" id="KW-1185">Reference proteome</keyword>
<name>A0A3M8AY16_9BACL</name>
<evidence type="ECO:0000256" key="3">
    <source>
        <dbReference type="SAM" id="Phobius"/>
    </source>
</evidence>
<dbReference type="EMBL" id="RHHS01000032">
    <property type="protein sequence ID" value="RNB55903.1"/>
    <property type="molecule type" value="Genomic_DNA"/>
</dbReference>
<comment type="caution">
    <text evidence="5">The sequence shown here is derived from an EMBL/GenBank/DDBJ whole genome shotgun (WGS) entry which is preliminary data.</text>
</comment>
<gene>
    <name evidence="5" type="ORF">EDM57_13575</name>
</gene>
<protein>
    <submittedName>
        <fullName evidence="5">Polysaccharide deacetylase family protein</fullName>
    </submittedName>
</protein>
<dbReference type="AlphaFoldDB" id="A0A3M8AY16"/>